<reference evidence="2 3" key="1">
    <citation type="journal article" date="2024" name="Ann. Entomol. Soc. Am.">
        <title>Genomic analyses of the southern and eastern yellowjacket wasps (Hymenoptera: Vespidae) reveal evolutionary signatures of social life.</title>
        <authorList>
            <person name="Catto M.A."/>
            <person name="Caine P.B."/>
            <person name="Orr S.E."/>
            <person name="Hunt B.G."/>
            <person name="Goodisman M.A.D."/>
        </authorList>
    </citation>
    <scope>NUCLEOTIDE SEQUENCE [LARGE SCALE GENOMIC DNA]</scope>
    <source>
        <strain evidence="2">232</strain>
        <tissue evidence="2">Head and thorax</tissue>
    </source>
</reference>
<proteinExistence type="predicted"/>
<dbReference type="Proteomes" id="UP001607303">
    <property type="component" value="Unassembled WGS sequence"/>
</dbReference>
<protein>
    <submittedName>
        <fullName evidence="2">Hymenoptaecin</fullName>
    </submittedName>
</protein>
<comment type="caution">
    <text evidence="2">The sequence shown here is derived from an EMBL/GenBank/DDBJ whole genome shotgun (WGS) entry which is preliminary data.</text>
</comment>
<organism evidence="2 3">
    <name type="scientific">Vespula maculifrons</name>
    <name type="common">Eastern yellow jacket</name>
    <name type="synonym">Wasp</name>
    <dbReference type="NCBI Taxonomy" id="7453"/>
    <lineage>
        <taxon>Eukaryota</taxon>
        <taxon>Metazoa</taxon>
        <taxon>Ecdysozoa</taxon>
        <taxon>Arthropoda</taxon>
        <taxon>Hexapoda</taxon>
        <taxon>Insecta</taxon>
        <taxon>Pterygota</taxon>
        <taxon>Neoptera</taxon>
        <taxon>Endopterygota</taxon>
        <taxon>Hymenoptera</taxon>
        <taxon>Apocrita</taxon>
        <taxon>Aculeata</taxon>
        <taxon>Vespoidea</taxon>
        <taxon>Vespidae</taxon>
        <taxon>Vespinae</taxon>
        <taxon>Vespula</taxon>
    </lineage>
</organism>
<feature type="signal peptide" evidence="1">
    <location>
        <begin position="1"/>
        <end position="19"/>
    </location>
</feature>
<name>A0ABD2CFX8_VESMC</name>
<dbReference type="EMBL" id="JAYRBN010000053">
    <property type="protein sequence ID" value="KAL2743982.1"/>
    <property type="molecule type" value="Genomic_DNA"/>
</dbReference>
<evidence type="ECO:0000256" key="1">
    <source>
        <dbReference type="SAM" id="SignalP"/>
    </source>
</evidence>
<dbReference type="SUPFAM" id="SSF56935">
    <property type="entry name" value="Porins"/>
    <property type="match status" value="1"/>
</dbReference>
<evidence type="ECO:0000313" key="3">
    <source>
        <dbReference type="Proteomes" id="UP001607303"/>
    </source>
</evidence>
<gene>
    <name evidence="2" type="ORF">V1477_007858</name>
</gene>
<sequence>MKFLIIFLIASSAIAYTIAQKDFGSKLNHDSHRENERQGSVVLRAEKPLSGPDQRATINLDLQRKLNEHTNVYGGGHYMEGDRIRPHAGIVYEREFRNGFINGRGQVQPGARGRLEPSFGINGGFRFRREADPQGSVVLRGEKPLSGPDQRATINLELQRKLNEHTSVYGGGHYMQGDRVRPHAGVVYEREFGNGFINGRGQVQPGARGRLEPSFGINGGFRFRREADPQGSVVLRGEKPLSGPDQRATINLELQRKLNEHTSVYGGGHYMQGDRVRPHAGVVYEREFRNGFINGRGQVQPGARGRLEPSFGINGGFRFRREADPQGSVVLRGEKPLSGPDQRATINLELQRKLNEHTSVYGGGHYMQGDRVRPHAGVVYEREFRNGFINGRGQVQPGARGRLEPSFGINGGFRFKRDAEEEEIQESEE</sequence>
<dbReference type="AlphaFoldDB" id="A0ABD2CFX8"/>
<keyword evidence="3" id="KW-1185">Reference proteome</keyword>
<accession>A0ABD2CFX8</accession>
<keyword evidence="1" id="KW-0732">Signal</keyword>
<feature type="chain" id="PRO_5044780299" evidence="1">
    <location>
        <begin position="20"/>
        <end position="429"/>
    </location>
</feature>
<evidence type="ECO:0000313" key="2">
    <source>
        <dbReference type="EMBL" id="KAL2743982.1"/>
    </source>
</evidence>